<dbReference type="Gene3D" id="3.40.50.2300">
    <property type="match status" value="2"/>
</dbReference>
<dbReference type="RefSeq" id="WP_091853393.1">
    <property type="nucleotide sequence ID" value="NZ_FOHZ01000015.1"/>
</dbReference>
<gene>
    <name evidence="4" type="ORF">SAMN04487962_11563</name>
</gene>
<evidence type="ECO:0000313" key="5">
    <source>
        <dbReference type="Proteomes" id="UP000198762"/>
    </source>
</evidence>
<dbReference type="GO" id="GO:0030234">
    <property type="term" value="F:enzyme regulator activity"/>
    <property type="evidence" value="ECO:0007669"/>
    <property type="project" value="TreeGrafter"/>
</dbReference>
<keyword evidence="5" id="KW-1185">Reference proteome</keyword>
<evidence type="ECO:0000313" key="4">
    <source>
        <dbReference type="EMBL" id="SET65012.1"/>
    </source>
</evidence>
<dbReference type="Pfam" id="PF04348">
    <property type="entry name" value="LppC"/>
    <property type="match status" value="2"/>
</dbReference>
<dbReference type="InterPro" id="IPR028082">
    <property type="entry name" value="Peripla_BP_I"/>
</dbReference>
<evidence type="ECO:0008006" key="6">
    <source>
        <dbReference type="Google" id="ProtNLM"/>
    </source>
</evidence>
<accession>A0A1I0G2F8</accession>
<dbReference type="GO" id="GO:0009252">
    <property type="term" value="P:peptidoglycan biosynthetic process"/>
    <property type="evidence" value="ECO:0007669"/>
    <property type="project" value="TreeGrafter"/>
</dbReference>
<evidence type="ECO:0000256" key="2">
    <source>
        <dbReference type="SAM" id="MobiDB-lite"/>
    </source>
</evidence>
<dbReference type="STRING" id="430453.SAMN04487962_11563"/>
<dbReference type="PANTHER" id="PTHR38038:SF1">
    <property type="entry name" value="PENICILLIN-BINDING PROTEIN ACTIVATOR LPOA"/>
    <property type="match status" value="1"/>
</dbReference>
<feature type="chain" id="PRO_5011577316" description="LppC lipoprotein" evidence="3">
    <location>
        <begin position="23"/>
        <end position="657"/>
    </location>
</feature>
<reference evidence="5" key="1">
    <citation type="submission" date="2016-10" db="EMBL/GenBank/DDBJ databases">
        <authorList>
            <person name="Varghese N."/>
            <person name="Submissions S."/>
        </authorList>
    </citation>
    <scope>NUCLEOTIDE SEQUENCE [LARGE SCALE GENOMIC DNA]</scope>
    <source>
        <strain evidence="5">CGMCC 1.6489</strain>
    </source>
</reference>
<keyword evidence="3" id="KW-0732">Signal</keyword>
<dbReference type="SUPFAM" id="SSF53822">
    <property type="entry name" value="Periplasmic binding protein-like I"/>
    <property type="match status" value="1"/>
</dbReference>
<sequence length="657" mass="72394">MSCHLPTLRRLALASALTTLLATGCTPIQLQDDAIRSAGDALNAAQELSPGEETQRFLLRAAASFQEQGSHDNARRILRSDAFESPAEGLANQFVLLSMASAVALEDRGWAQDLTSDLGPSRYSTFPEQIRARAATLQLATYELANAHLETARLLMGIEPGLLEQDRQQINDRLWQALKQTSDEQLEEAATSAVGFESQGWYELAATLRQPGMTFEEQGRAVRNWQFNWTGHPGTEALPAELTIMAQVLEQRPERITLALPLSGPLSAAGNMVREGFLAAYYEDARQNRGSDAERGSIPVPETGSGEDGTTAQDKAEFDNSSHDISVTIVDTNGRSIDELMPELLADKPDLIVGPLAKDAVAALASQDSLPVPVLALNYAPEQDGPRPPQLFQFGLSAEDEARGIAEKIRDQGLKTALVLIPRGDWGDRVARALKHRMDELGGVILDTDRYSEEDNLRSVSAELLGINVSRERAVELERTLGVNIEFEPRRRQDADAIVMVAEPVIARQFKPLFAFYYAGDVPVFSPSIIYSGRPDPSRDRDINGVFFTDLPWILDQEPEFRRQAYEQFDNLDGPLGRLFAMGADAWTLSTRLPLMQQVTDTRVDGHTGELWLDGNNRVHRSQMWGVFREGVPVIATGNQEQSSEVVETLDSSDTTN</sequence>
<dbReference type="EMBL" id="FOHZ01000015">
    <property type="protein sequence ID" value="SET65012.1"/>
    <property type="molecule type" value="Genomic_DNA"/>
</dbReference>
<dbReference type="CDD" id="cd06339">
    <property type="entry name" value="PBP1_YraM_LppC_lipoprotein-like"/>
    <property type="match status" value="1"/>
</dbReference>
<name>A0A1I0G2F8_9GAMM</name>
<dbReference type="GO" id="GO:0031241">
    <property type="term" value="C:periplasmic side of cell outer membrane"/>
    <property type="evidence" value="ECO:0007669"/>
    <property type="project" value="TreeGrafter"/>
</dbReference>
<feature type="region of interest" description="Disordered" evidence="2">
    <location>
        <begin position="288"/>
        <end position="322"/>
    </location>
</feature>
<evidence type="ECO:0000256" key="3">
    <source>
        <dbReference type="SAM" id="SignalP"/>
    </source>
</evidence>
<proteinExistence type="predicted"/>
<dbReference type="PANTHER" id="PTHR38038">
    <property type="entry name" value="PENICILLIN-BINDING PROTEIN ACTIVATOR LPOA"/>
    <property type="match status" value="1"/>
</dbReference>
<organism evidence="4 5">
    <name type="scientific">Marinobacter segnicrescens</name>
    <dbReference type="NCBI Taxonomy" id="430453"/>
    <lineage>
        <taxon>Bacteria</taxon>
        <taxon>Pseudomonadati</taxon>
        <taxon>Pseudomonadota</taxon>
        <taxon>Gammaproteobacteria</taxon>
        <taxon>Pseudomonadales</taxon>
        <taxon>Marinobacteraceae</taxon>
        <taxon>Marinobacter</taxon>
    </lineage>
</organism>
<dbReference type="InterPro" id="IPR007443">
    <property type="entry name" value="LpoA"/>
</dbReference>
<evidence type="ECO:0000256" key="1">
    <source>
        <dbReference type="ARBA" id="ARBA00023136"/>
    </source>
</evidence>
<protein>
    <recommendedName>
        <fullName evidence="6">LppC lipoprotein</fullName>
    </recommendedName>
</protein>
<feature type="signal peptide" evidence="3">
    <location>
        <begin position="1"/>
        <end position="22"/>
    </location>
</feature>
<dbReference type="Proteomes" id="UP000198762">
    <property type="component" value="Unassembled WGS sequence"/>
</dbReference>
<dbReference type="Gene3D" id="1.25.40.650">
    <property type="match status" value="1"/>
</dbReference>
<keyword evidence="1" id="KW-0472">Membrane</keyword>
<dbReference type="AlphaFoldDB" id="A0A1I0G2F8"/>
<dbReference type="OrthoDB" id="6708821at2"/>